<accession>A0ABS1LQS4</accession>
<dbReference type="Gene3D" id="3.90.470.20">
    <property type="entry name" value="4'-phosphopantetheinyl transferase domain"/>
    <property type="match status" value="1"/>
</dbReference>
<dbReference type="EMBL" id="JABBYC010000053">
    <property type="protein sequence ID" value="MBL0888354.1"/>
    <property type="molecule type" value="Genomic_DNA"/>
</dbReference>
<feature type="region of interest" description="Disordered" evidence="3">
    <location>
        <begin position="1"/>
        <end position="46"/>
    </location>
</feature>
<proteinExistence type="inferred from homology"/>
<protein>
    <submittedName>
        <fullName evidence="5">4'-phosphopantetheinyl transferase superfamily protein</fullName>
    </submittedName>
</protein>
<dbReference type="InterPro" id="IPR037143">
    <property type="entry name" value="4-PPantetheinyl_Trfase_dom_sf"/>
</dbReference>
<keyword evidence="2 5" id="KW-0808">Transferase</keyword>
<evidence type="ECO:0000256" key="3">
    <source>
        <dbReference type="SAM" id="MobiDB-lite"/>
    </source>
</evidence>
<organism evidence="5 6">
    <name type="scientific">Myceligenerans indicum</name>
    <dbReference type="NCBI Taxonomy" id="2593663"/>
    <lineage>
        <taxon>Bacteria</taxon>
        <taxon>Bacillati</taxon>
        <taxon>Actinomycetota</taxon>
        <taxon>Actinomycetes</taxon>
        <taxon>Micrococcales</taxon>
        <taxon>Promicromonosporaceae</taxon>
        <taxon>Myceligenerans</taxon>
    </lineage>
</organism>
<dbReference type="InterPro" id="IPR008278">
    <property type="entry name" value="4-PPantetheinyl_Trfase_dom"/>
</dbReference>
<evidence type="ECO:0000313" key="6">
    <source>
        <dbReference type="Proteomes" id="UP000675409"/>
    </source>
</evidence>
<feature type="compositionally biased region" description="Gly residues" evidence="3">
    <location>
        <begin position="1"/>
        <end position="11"/>
    </location>
</feature>
<evidence type="ECO:0000313" key="5">
    <source>
        <dbReference type="EMBL" id="MBL0888354.1"/>
    </source>
</evidence>
<reference evidence="5 6" key="1">
    <citation type="journal article" date="2021" name="Arch. Microbiol.">
        <title>Myceligenerans indicum sp. nov., an actinobacterium isolated from mangrove sediment of Sundarbans, India.</title>
        <authorList>
            <person name="Asha K."/>
            <person name="Bhadury P."/>
        </authorList>
    </citation>
    <scope>NUCLEOTIDE SEQUENCE [LARGE SCALE GENOMIC DNA]</scope>
    <source>
        <strain evidence="5 6">I2</strain>
    </source>
</reference>
<dbReference type="PANTHER" id="PTHR12215">
    <property type="entry name" value="PHOSPHOPANTETHEINE TRANSFERASE"/>
    <property type="match status" value="1"/>
</dbReference>
<gene>
    <name evidence="5" type="ORF">HGK34_19045</name>
</gene>
<dbReference type="PANTHER" id="PTHR12215:SF10">
    <property type="entry name" value="L-AMINOADIPATE-SEMIALDEHYDE DEHYDROGENASE-PHOSPHOPANTETHEINYL TRANSFERASE"/>
    <property type="match status" value="1"/>
</dbReference>
<dbReference type="Pfam" id="PF01648">
    <property type="entry name" value="ACPS"/>
    <property type="match status" value="1"/>
</dbReference>
<evidence type="ECO:0000256" key="2">
    <source>
        <dbReference type="ARBA" id="ARBA00022679"/>
    </source>
</evidence>
<comment type="caution">
    <text evidence="5">The sequence shown here is derived from an EMBL/GenBank/DDBJ whole genome shotgun (WGS) entry which is preliminary data.</text>
</comment>
<feature type="domain" description="4'-phosphopantetheinyl transferase" evidence="4">
    <location>
        <begin position="136"/>
        <end position="206"/>
    </location>
</feature>
<sequence length="256" mass="26426">MLGPGGRGAPGASGTLGTPGASGGPDVPGEPGIGRPDGVTARDLPDVLDDTERARLARFRRPADRERYLVAHTALRLVLGERLGRPPRTLRFGRAACPGCGEPHGRPVLAGGGAEPLEFSLSHGGRLAAVAVSRAAVGVDVEPQVTSAAVEEMSAVLHPAERLLLEQEAPPRRTAAFTRIWTRKEAYLKGLGIGLGRALDADDVTASPPGWLLADTRLDSHHVALAAALPAPPGRRGDAPGAYGTRCGVPADRATS</sequence>
<name>A0ABS1LQS4_9MICO</name>
<dbReference type="InterPro" id="IPR050559">
    <property type="entry name" value="P-Pant_transferase_sf"/>
</dbReference>
<dbReference type="SUPFAM" id="SSF56214">
    <property type="entry name" value="4'-phosphopantetheinyl transferase"/>
    <property type="match status" value="2"/>
</dbReference>
<dbReference type="Proteomes" id="UP000675409">
    <property type="component" value="Unassembled WGS sequence"/>
</dbReference>
<comment type="similarity">
    <text evidence="1">Belongs to the P-Pant transferase superfamily. Gsp/Sfp/HetI/AcpT family.</text>
</comment>
<evidence type="ECO:0000259" key="4">
    <source>
        <dbReference type="Pfam" id="PF01648"/>
    </source>
</evidence>
<dbReference type="GO" id="GO:0016740">
    <property type="term" value="F:transferase activity"/>
    <property type="evidence" value="ECO:0007669"/>
    <property type="project" value="UniProtKB-KW"/>
</dbReference>
<keyword evidence="6" id="KW-1185">Reference proteome</keyword>
<feature type="region of interest" description="Disordered" evidence="3">
    <location>
        <begin position="231"/>
        <end position="256"/>
    </location>
</feature>
<evidence type="ECO:0000256" key="1">
    <source>
        <dbReference type="ARBA" id="ARBA00010990"/>
    </source>
</evidence>